<dbReference type="OrthoDB" id="5327148at2759"/>
<evidence type="ECO:0000256" key="1">
    <source>
        <dbReference type="SAM" id="MobiDB-lite"/>
    </source>
</evidence>
<organism evidence="4 5">
    <name type="scientific">Ophiocordyceps sinensis</name>
    <dbReference type="NCBI Taxonomy" id="72228"/>
    <lineage>
        <taxon>Eukaryota</taxon>
        <taxon>Fungi</taxon>
        <taxon>Dikarya</taxon>
        <taxon>Ascomycota</taxon>
        <taxon>Pezizomycotina</taxon>
        <taxon>Sordariomycetes</taxon>
        <taxon>Hypocreomycetidae</taxon>
        <taxon>Hypocreales</taxon>
        <taxon>Ophiocordycipitaceae</taxon>
        <taxon>Ophiocordyceps</taxon>
    </lineage>
</organism>
<evidence type="ECO:0000313" key="5">
    <source>
        <dbReference type="Proteomes" id="UP000557566"/>
    </source>
</evidence>
<accession>A0A8H4LWG8</accession>
<evidence type="ECO:0000313" key="4">
    <source>
        <dbReference type="EMBL" id="KAF4506367.1"/>
    </source>
</evidence>
<feature type="region of interest" description="Disordered" evidence="1">
    <location>
        <begin position="211"/>
        <end position="240"/>
    </location>
</feature>
<feature type="region of interest" description="Disordered" evidence="1">
    <location>
        <begin position="286"/>
        <end position="313"/>
    </location>
</feature>
<reference evidence="4 5" key="1">
    <citation type="journal article" date="2020" name="Genome Biol. Evol.">
        <title>A new high-quality draft genome assembly of the Chinese cordyceps Ophiocordyceps sinensis.</title>
        <authorList>
            <person name="Shu R."/>
            <person name="Zhang J."/>
            <person name="Meng Q."/>
            <person name="Zhang H."/>
            <person name="Zhou G."/>
            <person name="Li M."/>
            <person name="Wu P."/>
            <person name="Zhao Y."/>
            <person name="Chen C."/>
            <person name="Qin Q."/>
        </authorList>
    </citation>
    <scope>NUCLEOTIDE SEQUENCE [LARGE SCALE GENOMIC DNA]</scope>
    <source>
        <strain evidence="4 5">IOZ07</strain>
    </source>
</reference>
<sequence>MDELWAAPEVGHGNLPDEERRGINSYCTSTFVLELRLHATGRLDVLTWPPIVVMCIIDISSFLGVGMIVMQVLRLLTVITLGNLAASYGILVWRIDKRGYFAFKCAWYALCRSSACALFARSSMFSSASSATQRTWPILSEERGLAWLRVAVGSIGCNMFGNLNHIASDTLGPPCFKLVLASSVLGVALGLLNIICAAVWRNADKGINSRNSRAKGSFAKSSRQSLSDNPPTADSVQLTSLSGGAGTVSSHCQDDCQPCRLSPGGRRGRAAEPTAARACRPELGLLAGRPSTAPSELGLLAGRPSTAPSAMDG</sequence>
<feature type="compositionally biased region" description="Polar residues" evidence="1">
    <location>
        <begin position="219"/>
        <end position="240"/>
    </location>
</feature>
<keyword evidence="5" id="KW-1185">Reference proteome</keyword>
<evidence type="ECO:0000259" key="3">
    <source>
        <dbReference type="Pfam" id="PF24535"/>
    </source>
</evidence>
<evidence type="ECO:0000256" key="2">
    <source>
        <dbReference type="SAM" id="Phobius"/>
    </source>
</evidence>
<gene>
    <name evidence="4" type="ORF">G6O67_006457</name>
</gene>
<feature type="transmembrane region" description="Helical" evidence="2">
    <location>
        <begin position="75"/>
        <end position="93"/>
    </location>
</feature>
<protein>
    <recommendedName>
        <fullName evidence="3">DUF7598 domain-containing protein</fullName>
    </recommendedName>
</protein>
<feature type="transmembrane region" description="Helical" evidence="2">
    <location>
        <begin position="45"/>
        <end position="69"/>
    </location>
</feature>
<feature type="transmembrane region" description="Helical" evidence="2">
    <location>
        <begin position="175"/>
        <end position="200"/>
    </location>
</feature>
<name>A0A8H4LWG8_9HYPO</name>
<dbReference type="Proteomes" id="UP000557566">
    <property type="component" value="Unassembled WGS sequence"/>
</dbReference>
<dbReference type="Pfam" id="PF24535">
    <property type="entry name" value="DUF7598"/>
    <property type="match status" value="1"/>
</dbReference>
<comment type="caution">
    <text evidence="4">The sequence shown here is derived from an EMBL/GenBank/DDBJ whole genome shotgun (WGS) entry which is preliminary data.</text>
</comment>
<dbReference type="EMBL" id="JAAVMX010000007">
    <property type="protein sequence ID" value="KAF4506367.1"/>
    <property type="molecule type" value="Genomic_DNA"/>
</dbReference>
<keyword evidence="2" id="KW-0812">Transmembrane</keyword>
<dbReference type="InterPro" id="IPR056019">
    <property type="entry name" value="DUF7598"/>
</dbReference>
<keyword evidence="2" id="KW-1133">Transmembrane helix</keyword>
<keyword evidence="2" id="KW-0472">Membrane</keyword>
<feature type="domain" description="DUF7598" evidence="3">
    <location>
        <begin position="66"/>
        <end position="199"/>
    </location>
</feature>
<proteinExistence type="predicted"/>
<dbReference type="AlphaFoldDB" id="A0A8H4LWG8"/>